<dbReference type="OrthoDB" id="213162at2157"/>
<gene>
    <name evidence="2" type="ORF">AUR64_07755</name>
</gene>
<protein>
    <submittedName>
        <fullName evidence="2">Thioredoxin reductase-like protein</fullName>
    </submittedName>
</protein>
<dbReference type="STRING" id="1514971.AUR64_07755"/>
<dbReference type="SUPFAM" id="SSF51905">
    <property type="entry name" value="FAD/NAD(P)-binding domain"/>
    <property type="match status" value="1"/>
</dbReference>
<dbReference type="Proteomes" id="UP000054387">
    <property type="component" value="Unassembled WGS sequence"/>
</dbReference>
<dbReference type="Pfam" id="PF13738">
    <property type="entry name" value="Pyr_redox_3"/>
    <property type="match status" value="1"/>
</dbReference>
<dbReference type="AlphaFoldDB" id="A0A0W1RAU6"/>
<accession>A0A0W1RAU6</accession>
<dbReference type="GO" id="GO:0004497">
    <property type="term" value="F:monooxygenase activity"/>
    <property type="evidence" value="ECO:0007669"/>
    <property type="project" value="TreeGrafter"/>
</dbReference>
<proteinExistence type="predicted"/>
<organism evidence="2 3">
    <name type="scientific">Haloprofundus marisrubri</name>
    <dbReference type="NCBI Taxonomy" id="1514971"/>
    <lineage>
        <taxon>Archaea</taxon>
        <taxon>Methanobacteriati</taxon>
        <taxon>Methanobacteriota</taxon>
        <taxon>Stenosarchaea group</taxon>
        <taxon>Halobacteria</taxon>
        <taxon>Halobacteriales</taxon>
        <taxon>Haloferacaceae</taxon>
        <taxon>Haloprofundus</taxon>
    </lineage>
</organism>
<comment type="caution">
    <text evidence="2">The sequence shown here is derived from an EMBL/GenBank/DDBJ whole genome shotgun (WGS) entry which is preliminary data.</text>
</comment>
<dbReference type="EMBL" id="LOPU01000017">
    <property type="protein sequence ID" value="KTG10558.1"/>
    <property type="molecule type" value="Genomic_DNA"/>
</dbReference>
<evidence type="ECO:0000313" key="2">
    <source>
        <dbReference type="EMBL" id="KTG10558.1"/>
    </source>
</evidence>
<dbReference type="PRINTS" id="PR00411">
    <property type="entry name" value="PNDRDTASEI"/>
</dbReference>
<sequence length="386" mass="42508">MLLTVNSENTRTHESLDVAIVGAGAAGVGIGAALADLGLDSYAILERDEVGASFRQWPEEMRLITPSFPSNSFGCRDLNAVTTDTSPAFALDREHPTGAEYAEYLQGVVEFHDLPVRTGVEVESVRRDDDGFVLHTSTGVIQSRFVIWAAGQFGQPNDDPFPGASHCVHNSRVGSWSAFADECVEDPIVIVGGYESGIDAALALADLGHEVLVVDEEGPWQFRGPDPSEVLSPYTSQRLRRALEHDEPIALEDGIRVERVDVEEATFDVTGTDGESFITRNRPVLATGFESGLGLVDEYFEFENGQRQLTERDESTTTPGLFLAGPRVAHNGQEFCFIYKFRQRFAVVADEIAARLDIDRTPLEEYREKDMFLEDLSCCEPDMCDC</sequence>
<dbReference type="InterPro" id="IPR050982">
    <property type="entry name" value="Auxin_biosynth/cation_transpt"/>
</dbReference>
<dbReference type="PANTHER" id="PTHR43539:SF89">
    <property type="entry name" value="NAD(P)-BINDING DOMAIN-CONTAINING PROTEIN"/>
    <property type="match status" value="1"/>
</dbReference>
<dbReference type="PANTHER" id="PTHR43539">
    <property type="entry name" value="FLAVIN-BINDING MONOOXYGENASE-LIKE PROTEIN (AFU_ORTHOLOGUE AFUA_4G09220)"/>
    <property type="match status" value="1"/>
</dbReference>
<dbReference type="InterPro" id="IPR036188">
    <property type="entry name" value="FAD/NAD-bd_sf"/>
</dbReference>
<dbReference type="RefSeq" id="WP_058580882.1">
    <property type="nucleotide sequence ID" value="NZ_LOPU01000017.1"/>
</dbReference>
<keyword evidence="3" id="KW-1185">Reference proteome</keyword>
<evidence type="ECO:0000256" key="1">
    <source>
        <dbReference type="ARBA" id="ARBA00023002"/>
    </source>
</evidence>
<dbReference type="PRINTS" id="PR00368">
    <property type="entry name" value="FADPNR"/>
</dbReference>
<reference evidence="2 3" key="1">
    <citation type="submission" date="2015-12" db="EMBL/GenBank/DDBJ databases">
        <title>Haloprofundus marisrubri gen. nov., sp. nov., an extremely halophilic archaeon isolated from the Discovery deep brine-seawater interface in the Red Sea.</title>
        <authorList>
            <person name="Zhang G."/>
            <person name="Stingl U."/>
            <person name="Rashid M."/>
        </authorList>
    </citation>
    <scope>NUCLEOTIDE SEQUENCE [LARGE SCALE GENOMIC DNA]</scope>
    <source>
        <strain evidence="2 3">SB9</strain>
    </source>
</reference>
<dbReference type="Gene3D" id="3.50.50.60">
    <property type="entry name" value="FAD/NAD(P)-binding domain"/>
    <property type="match status" value="2"/>
</dbReference>
<evidence type="ECO:0000313" key="3">
    <source>
        <dbReference type="Proteomes" id="UP000054387"/>
    </source>
</evidence>
<keyword evidence="1" id="KW-0560">Oxidoreductase</keyword>
<name>A0A0W1RAU6_9EURY</name>
<dbReference type="GO" id="GO:0050660">
    <property type="term" value="F:flavin adenine dinucleotide binding"/>
    <property type="evidence" value="ECO:0007669"/>
    <property type="project" value="TreeGrafter"/>
</dbReference>